<organism evidence="1 2">
    <name type="scientific">Anabarilius grahami</name>
    <name type="common">Kanglang fish</name>
    <name type="synonym">Barilius grahami</name>
    <dbReference type="NCBI Taxonomy" id="495550"/>
    <lineage>
        <taxon>Eukaryota</taxon>
        <taxon>Metazoa</taxon>
        <taxon>Chordata</taxon>
        <taxon>Craniata</taxon>
        <taxon>Vertebrata</taxon>
        <taxon>Euteleostomi</taxon>
        <taxon>Actinopterygii</taxon>
        <taxon>Neopterygii</taxon>
        <taxon>Teleostei</taxon>
        <taxon>Ostariophysi</taxon>
        <taxon>Cypriniformes</taxon>
        <taxon>Xenocyprididae</taxon>
        <taxon>Xenocypridinae</taxon>
        <taxon>Xenocypridinae incertae sedis</taxon>
        <taxon>Anabarilius</taxon>
    </lineage>
</organism>
<dbReference type="OrthoDB" id="9906410at2759"/>
<accession>A0A3N0YC53</accession>
<dbReference type="InterPro" id="IPR021109">
    <property type="entry name" value="Peptidase_aspartic_dom_sf"/>
</dbReference>
<dbReference type="AlphaFoldDB" id="A0A3N0YC53"/>
<dbReference type="SUPFAM" id="SSF50630">
    <property type="entry name" value="Acid proteases"/>
    <property type="match status" value="1"/>
</dbReference>
<evidence type="ECO:0000313" key="2">
    <source>
        <dbReference type="Proteomes" id="UP000281406"/>
    </source>
</evidence>
<name>A0A3N0YC53_ANAGA</name>
<dbReference type="Gene3D" id="2.40.70.10">
    <property type="entry name" value="Acid Proteases"/>
    <property type="match status" value="1"/>
</dbReference>
<dbReference type="Pfam" id="PF13650">
    <property type="entry name" value="Asp_protease_2"/>
    <property type="match status" value="1"/>
</dbReference>
<dbReference type="Proteomes" id="UP000281406">
    <property type="component" value="Unassembled WGS sequence"/>
</dbReference>
<proteinExistence type="predicted"/>
<protein>
    <submittedName>
        <fullName evidence="1">Retrotransposon-derived protein PEG10</fullName>
    </submittedName>
</protein>
<dbReference type="EMBL" id="RJVU01047220">
    <property type="protein sequence ID" value="ROL43797.1"/>
    <property type="molecule type" value="Genomic_DNA"/>
</dbReference>
<sequence>MPRSPFSSHGECRYSFDNKMKPLTTIVNLTAAGVSIPVSALLDSGSAGNFISGTLCRQLNLKMTATPSIYQVHSVTGRPLSRRRVRSSVGPVQLQVGILHVEQQHLLVLEESTADVILGCPWLEQHNPVISWKTVSLCIRYICKRKGQYQFSLRYLSPAFP</sequence>
<comment type="caution">
    <text evidence="1">The sequence shown here is derived from an EMBL/GenBank/DDBJ whole genome shotgun (WGS) entry which is preliminary data.</text>
</comment>
<gene>
    <name evidence="1" type="ORF">DPX16_4631</name>
</gene>
<dbReference type="CDD" id="cd00303">
    <property type="entry name" value="retropepsin_like"/>
    <property type="match status" value="1"/>
</dbReference>
<keyword evidence="2" id="KW-1185">Reference proteome</keyword>
<reference evidence="1 2" key="1">
    <citation type="submission" date="2018-10" db="EMBL/GenBank/DDBJ databases">
        <title>Genome assembly for a Yunnan-Guizhou Plateau 3E fish, Anabarilius grahami (Regan), and its evolutionary and genetic applications.</title>
        <authorList>
            <person name="Jiang W."/>
        </authorList>
    </citation>
    <scope>NUCLEOTIDE SEQUENCE [LARGE SCALE GENOMIC DNA]</scope>
    <source>
        <strain evidence="1">AG-KIZ</strain>
        <tissue evidence="1">Muscle</tissue>
    </source>
</reference>
<evidence type="ECO:0000313" key="1">
    <source>
        <dbReference type="EMBL" id="ROL43797.1"/>
    </source>
</evidence>